<accession>A0A3N4L813</accession>
<gene>
    <name evidence="2" type="ORF">P167DRAFT_604357</name>
</gene>
<name>A0A3N4L813_9PEZI</name>
<evidence type="ECO:0000313" key="2">
    <source>
        <dbReference type="EMBL" id="RPB14145.1"/>
    </source>
</evidence>
<keyword evidence="1" id="KW-0472">Membrane</keyword>
<keyword evidence="1" id="KW-0812">Transmembrane</keyword>
<keyword evidence="1" id="KW-1133">Transmembrane helix</keyword>
<evidence type="ECO:0000313" key="3">
    <source>
        <dbReference type="Proteomes" id="UP000277580"/>
    </source>
</evidence>
<evidence type="ECO:0000256" key="1">
    <source>
        <dbReference type="SAM" id="Phobius"/>
    </source>
</evidence>
<protein>
    <submittedName>
        <fullName evidence="2">Uncharacterized protein</fullName>
    </submittedName>
</protein>
<dbReference type="AlphaFoldDB" id="A0A3N4L813"/>
<feature type="transmembrane region" description="Helical" evidence="1">
    <location>
        <begin position="6"/>
        <end position="27"/>
    </location>
</feature>
<keyword evidence="3" id="KW-1185">Reference proteome</keyword>
<dbReference type="Proteomes" id="UP000277580">
    <property type="component" value="Unassembled WGS sequence"/>
</dbReference>
<organism evidence="2 3">
    <name type="scientific">Morchella conica CCBAS932</name>
    <dbReference type="NCBI Taxonomy" id="1392247"/>
    <lineage>
        <taxon>Eukaryota</taxon>
        <taxon>Fungi</taxon>
        <taxon>Dikarya</taxon>
        <taxon>Ascomycota</taxon>
        <taxon>Pezizomycotina</taxon>
        <taxon>Pezizomycetes</taxon>
        <taxon>Pezizales</taxon>
        <taxon>Morchellaceae</taxon>
        <taxon>Morchella</taxon>
    </lineage>
</organism>
<dbReference type="InParanoid" id="A0A3N4L813"/>
<reference evidence="2 3" key="1">
    <citation type="journal article" date="2018" name="Nat. Ecol. Evol.">
        <title>Pezizomycetes genomes reveal the molecular basis of ectomycorrhizal truffle lifestyle.</title>
        <authorList>
            <person name="Murat C."/>
            <person name="Payen T."/>
            <person name="Noel B."/>
            <person name="Kuo A."/>
            <person name="Morin E."/>
            <person name="Chen J."/>
            <person name="Kohler A."/>
            <person name="Krizsan K."/>
            <person name="Balestrini R."/>
            <person name="Da Silva C."/>
            <person name="Montanini B."/>
            <person name="Hainaut M."/>
            <person name="Levati E."/>
            <person name="Barry K.W."/>
            <person name="Belfiori B."/>
            <person name="Cichocki N."/>
            <person name="Clum A."/>
            <person name="Dockter R.B."/>
            <person name="Fauchery L."/>
            <person name="Guy J."/>
            <person name="Iotti M."/>
            <person name="Le Tacon F."/>
            <person name="Lindquist E.A."/>
            <person name="Lipzen A."/>
            <person name="Malagnac F."/>
            <person name="Mello A."/>
            <person name="Molinier V."/>
            <person name="Miyauchi S."/>
            <person name="Poulain J."/>
            <person name="Riccioni C."/>
            <person name="Rubini A."/>
            <person name="Sitrit Y."/>
            <person name="Splivallo R."/>
            <person name="Traeger S."/>
            <person name="Wang M."/>
            <person name="Zifcakova L."/>
            <person name="Wipf D."/>
            <person name="Zambonelli A."/>
            <person name="Paolocci F."/>
            <person name="Nowrousian M."/>
            <person name="Ottonello S."/>
            <person name="Baldrian P."/>
            <person name="Spatafora J.W."/>
            <person name="Henrissat B."/>
            <person name="Nagy L.G."/>
            <person name="Aury J.M."/>
            <person name="Wincker P."/>
            <person name="Grigoriev I.V."/>
            <person name="Bonfante P."/>
            <person name="Martin F.M."/>
        </authorList>
    </citation>
    <scope>NUCLEOTIDE SEQUENCE [LARGE SCALE GENOMIC DNA]</scope>
    <source>
        <strain evidence="2 3">CCBAS932</strain>
    </source>
</reference>
<sequence>MDPGIATWAATNVGVVTSGTVILVGALTTWDNHRGRDHQVTTIETNLGTRIGDLGTRIDVVDKKVDEVKEEIKHTQAIALGAAYVSFTGNQAMKNKWAKDIEKYVMSDYKDCHTVKGIAKVASGK</sequence>
<proteinExistence type="predicted"/>
<dbReference type="EMBL" id="ML119119">
    <property type="protein sequence ID" value="RPB14145.1"/>
    <property type="molecule type" value="Genomic_DNA"/>
</dbReference>